<dbReference type="Pfam" id="PF08241">
    <property type="entry name" value="Methyltransf_11"/>
    <property type="match status" value="1"/>
</dbReference>
<dbReference type="OrthoDB" id="9792690at2"/>
<dbReference type="CDD" id="cd02440">
    <property type="entry name" value="AdoMet_MTases"/>
    <property type="match status" value="1"/>
</dbReference>
<dbReference type="Proteomes" id="UP000182567">
    <property type="component" value="Plasmid unnamed1"/>
</dbReference>
<proteinExistence type="predicted"/>
<dbReference type="EMBL" id="CP017887">
    <property type="protein sequence ID" value="APC19598.1"/>
    <property type="molecule type" value="Genomic_DNA"/>
</dbReference>
<dbReference type="PANTHER" id="PTHR43591">
    <property type="entry name" value="METHYLTRANSFERASE"/>
    <property type="match status" value="1"/>
</dbReference>
<dbReference type="PANTHER" id="PTHR43591:SF24">
    <property type="entry name" value="2-METHOXY-6-POLYPRENYL-1,4-BENZOQUINOL METHYLASE, MITOCHONDRIAL"/>
    <property type="match status" value="1"/>
</dbReference>
<keyword evidence="2" id="KW-0614">Plasmid</keyword>
<dbReference type="Gene3D" id="3.40.50.150">
    <property type="entry name" value="Vaccinia Virus protein VP39"/>
    <property type="match status" value="1"/>
</dbReference>
<geneLocation type="plasmid" evidence="2">
    <name>unnamed1</name>
</geneLocation>
<dbReference type="InterPro" id="IPR013216">
    <property type="entry name" value="Methyltransf_11"/>
</dbReference>
<protein>
    <recommendedName>
        <fullName evidence="1">Methyltransferase type 11 domain-containing protein</fullName>
    </recommendedName>
</protein>
<gene>
    <name evidence="2" type="ORF">BLL42_28210</name>
</gene>
<evidence type="ECO:0000259" key="1">
    <source>
        <dbReference type="Pfam" id="PF08241"/>
    </source>
</evidence>
<dbReference type="SUPFAM" id="SSF53335">
    <property type="entry name" value="S-adenosyl-L-methionine-dependent methyltransferases"/>
    <property type="match status" value="1"/>
</dbReference>
<dbReference type="AlphaFoldDB" id="A0A1J0EUD1"/>
<sequence>MSQDTRLYGEAQVWDQALQTGQRNLAQAIRDFWPAGIDSVLDVGCGDGKLTSRLAAPGAPKIVGLDSSAEALSRLPFHSVLGDAQALPFPRAAFDLVMSTDTLEHMPDAVEAVAWSELFRVAGEAVLVAVPFREELLDATARCADCGETYHVNWHQRRYDIADLHRRAPAGWHVRATVLSGEPWSAMLPPETHLRRNALGEWSGWDLAICPHCGSGGHAAAPEQPLQSLLAQALAKQLYPALAKQRYCRSHSEILVIFQRDNAELTLPPPRLAEARSLPASRVDFNYPPHR</sequence>
<organism evidence="2 3">
    <name type="scientific">Pseudomonas frederiksbergensis</name>
    <dbReference type="NCBI Taxonomy" id="104087"/>
    <lineage>
        <taxon>Bacteria</taxon>
        <taxon>Pseudomonadati</taxon>
        <taxon>Pseudomonadota</taxon>
        <taxon>Gammaproteobacteria</taxon>
        <taxon>Pseudomonadales</taxon>
        <taxon>Pseudomonadaceae</taxon>
        <taxon>Pseudomonas</taxon>
    </lineage>
</organism>
<dbReference type="GO" id="GO:0008757">
    <property type="term" value="F:S-adenosylmethionine-dependent methyltransferase activity"/>
    <property type="evidence" value="ECO:0007669"/>
    <property type="project" value="InterPro"/>
</dbReference>
<evidence type="ECO:0000313" key="2">
    <source>
        <dbReference type="EMBL" id="APC19598.1"/>
    </source>
</evidence>
<dbReference type="GeneID" id="46912161"/>
<evidence type="ECO:0000313" key="3">
    <source>
        <dbReference type="Proteomes" id="UP000182567"/>
    </source>
</evidence>
<feature type="domain" description="Methyltransferase type 11" evidence="1">
    <location>
        <begin position="41"/>
        <end position="121"/>
    </location>
</feature>
<dbReference type="InterPro" id="IPR029063">
    <property type="entry name" value="SAM-dependent_MTases_sf"/>
</dbReference>
<name>A0A1J0EUD1_9PSED</name>
<reference evidence="3" key="1">
    <citation type="submission" date="2016-10" db="EMBL/GenBank/DDBJ databases">
        <title>Pseudomonas frederiksbergensis ERGS4:02 complete genome.</title>
        <authorList>
            <person name="Kumar R."/>
            <person name="Acharya V."/>
            <person name="Singh D."/>
        </authorList>
    </citation>
    <scope>NUCLEOTIDE SEQUENCE [LARGE SCALE GENOMIC DNA]</scope>
    <source>
        <strain evidence="3">ERGS4:02</strain>
        <plasmid evidence="3">Plasmid unnamed1</plasmid>
    </source>
</reference>
<accession>A0A1J0EUD1</accession>
<dbReference type="RefSeq" id="WP_071556092.1">
    <property type="nucleotide sequence ID" value="NZ_CP017887.1"/>
</dbReference>